<dbReference type="SUPFAM" id="SSF55486">
    <property type="entry name" value="Metalloproteases ('zincins'), catalytic domain"/>
    <property type="match status" value="1"/>
</dbReference>
<keyword evidence="1" id="KW-0479">Metal-binding</keyword>
<name>A0ABW8TL61_9CLOT</name>
<comment type="catalytic activity">
    <reaction evidence="1">
        <text>Release of a C-terminal amino acid with broad specificity, except for -Pro.</text>
        <dbReference type="EC" id="3.4.17.19"/>
    </reaction>
</comment>
<dbReference type="CDD" id="cd06460">
    <property type="entry name" value="M32_Taq"/>
    <property type="match status" value="1"/>
</dbReference>
<gene>
    <name evidence="2" type="ORF">ACJDT4_23225</name>
</gene>
<accession>A0ABW8TL61</accession>
<dbReference type="Proteomes" id="UP001623592">
    <property type="component" value="Unassembled WGS sequence"/>
</dbReference>
<comment type="function">
    <text evidence="1">Broad specificity carboxypetidase that releases amino acids sequentially from the C-terminus, including neutral, aromatic, polar and basic residues.</text>
</comment>
<keyword evidence="1 2" id="KW-0378">Hydrolase</keyword>
<keyword evidence="1" id="KW-0645">Protease</keyword>
<keyword evidence="1 2" id="KW-0121">Carboxypeptidase</keyword>
<dbReference type="PANTHER" id="PTHR34217">
    <property type="entry name" value="METAL-DEPENDENT CARBOXYPEPTIDASE"/>
    <property type="match status" value="1"/>
</dbReference>
<comment type="similarity">
    <text evidence="1">Belongs to the peptidase M32 family.</text>
</comment>
<dbReference type="PROSITE" id="PS52034">
    <property type="entry name" value="PEPTIDASE_M32"/>
    <property type="match status" value="1"/>
</dbReference>
<dbReference type="EC" id="3.4.17.19" evidence="1"/>
<dbReference type="InterPro" id="IPR001333">
    <property type="entry name" value="Peptidase_M32_Taq"/>
</dbReference>
<dbReference type="RefSeq" id="WP_406789992.1">
    <property type="nucleotide sequence ID" value="NZ_JBJIAA010000034.1"/>
</dbReference>
<dbReference type="EMBL" id="JBJIAA010000034">
    <property type="protein sequence ID" value="MFL0253323.1"/>
    <property type="molecule type" value="Genomic_DNA"/>
</dbReference>
<organism evidence="2 3">
    <name type="scientific">Clostridium neuense</name>
    <dbReference type="NCBI Taxonomy" id="1728934"/>
    <lineage>
        <taxon>Bacteria</taxon>
        <taxon>Bacillati</taxon>
        <taxon>Bacillota</taxon>
        <taxon>Clostridia</taxon>
        <taxon>Eubacteriales</taxon>
        <taxon>Clostridiaceae</taxon>
        <taxon>Clostridium</taxon>
    </lineage>
</organism>
<comment type="caution">
    <text evidence="2">The sequence shown here is derived from an EMBL/GenBank/DDBJ whole genome shotgun (WGS) entry which is preliminary data.</text>
</comment>
<evidence type="ECO:0000313" key="2">
    <source>
        <dbReference type="EMBL" id="MFL0253323.1"/>
    </source>
</evidence>
<dbReference type="Pfam" id="PF02074">
    <property type="entry name" value="Peptidase_M32"/>
    <property type="match status" value="1"/>
</dbReference>
<reference evidence="2 3" key="1">
    <citation type="submission" date="2024-11" db="EMBL/GenBank/DDBJ databases">
        <authorList>
            <person name="Heng Y.C."/>
            <person name="Lim A.C.H."/>
            <person name="Lee J.K.Y."/>
            <person name="Kittelmann S."/>
        </authorList>
    </citation>
    <scope>NUCLEOTIDE SEQUENCE [LARGE SCALE GENOMIC DNA]</scope>
    <source>
        <strain evidence="2 3">WILCCON 0114</strain>
    </source>
</reference>
<dbReference type="PIRSF" id="PIRSF006615">
    <property type="entry name" value="Zn_crbxpep_Taq"/>
    <property type="match status" value="1"/>
</dbReference>
<dbReference type="PRINTS" id="PR00998">
    <property type="entry name" value="CRBOXYPTASET"/>
</dbReference>
<proteinExistence type="inferred from homology"/>
<dbReference type="GO" id="GO:0004180">
    <property type="term" value="F:carboxypeptidase activity"/>
    <property type="evidence" value="ECO:0007669"/>
    <property type="project" value="UniProtKB-KW"/>
</dbReference>
<evidence type="ECO:0000313" key="3">
    <source>
        <dbReference type="Proteomes" id="UP001623592"/>
    </source>
</evidence>
<dbReference type="Gene3D" id="1.10.1370.30">
    <property type="match status" value="1"/>
</dbReference>
<sequence>MNKAVEDKIKELKSYLSKIEYLGSALAVFSWDDMVNAPKKAVEYRSRVTAYLAGELYKLKTSDEVKKFIDFFDGVKDELDEVITAALDNLKREYYQTKKIPDDEYKEYTKECSVSLAAWEEAKNKSDFNIFKPHLKKIVDFNKRFVEYWGYEGNKYNALLDNYEPGITTEKVDKLFVEMKDGIMDVLNKIKKSGYTPRIDFFTKRFTKEEQEKFSKIVLKKMEYDYEKAGRIDEYMHPFTTNFGNKDVRITTFYDENDFRSALFSCIHEGGHAIYEQDIPDDLQGTLLNCGVSMGIHESQSRFYENIIGRSKPFWKYFYPEATKMFKQFEGVSFEEFYNGINYVEPSLIRTEADELTYGLHIIIRYEIEKMLINDEITVDELPKVWNKKYKEYLGVEPSNDAEGVLQDMHWADGSFGYFPSYALGNLYGAQFLNKMKKDMPNVDKDIESGDLSSIHNWLKDNIHKYGAVYKPSELIKKVTGEELTSKYFIEYIDKKFGKIYYK</sequence>
<keyword evidence="1" id="KW-0482">Metalloprotease</keyword>
<keyword evidence="3" id="KW-1185">Reference proteome</keyword>
<protein>
    <recommendedName>
        <fullName evidence="1">Metal-dependent carboxypeptidase</fullName>
        <ecNumber evidence="1">3.4.17.19</ecNumber>
    </recommendedName>
</protein>
<dbReference type="PANTHER" id="PTHR34217:SF1">
    <property type="entry name" value="CARBOXYPEPTIDASE 1"/>
    <property type="match status" value="1"/>
</dbReference>
<evidence type="ECO:0000256" key="1">
    <source>
        <dbReference type="PIRNR" id="PIRNR006615"/>
    </source>
</evidence>